<keyword evidence="1" id="KW-0805">Transcription regulation</keyword>
<reference evidence="6" key="1">
    <citation type="submission" date="2016-10" db="EMBL/GenBank/DDBJ databases">
        <authorList>
            <person name="Varghese N."/>
            <person name="Submissions S."/>
        </authorList>
    </citation>
    <scope>NUCLEOTIDE SEQUENCE [LARGE SCALE GENOMIC DNA]</scope>
    <source>
        <strain evidence="6">CGMCC 1.3703</strain>
    </source>
</reference>
<dbReference type="PANTHER" id="PTHR30146">
    <property type="entry name" value="LACI-RELATED TRANSCRIPTIONAL REPRESSOR"/>
    <property type="match status" value="1"/>
</dbReference>
<dbReference type="EMBL" id="FNIZ01000013">
    <property type="protein sequence ID" value="SDP18329.1"/>
    <property type="molecule type" value="Genomic_DNA"/>
</dbReference>
<gene>
    <name evidence="5" type="ORF">SAMN05421677_11355</name>
</gene>
<dbReference type="PROSITE" id="PS50932">
    <property type="entry name" value="HTH_LACI_2"/>
    <property type="match status" value="1"/>
</dbReference>
<dbReference type="InterPro" id="IPR000843">
    <property type="entry name" value="HTH_LacI"/>
</dbReference>
<dbReference type="InterPro" id="IPR028082">
    <property type="entry name" value="Peripla_BP_I"/>
</dbReference>
<keyword evidence="3" id="KW-0804">Transcription</keyword>
<dbReference type="Pfam" id="PF00356">
    <property type="entry name" value="LacI"/>
    <property type="match status" value="1"/>
</dbReference>
<dbReference type="InterPro" id="IPR046335">
    <property type="entry name" value="LacI/GalR-like_sensor"/>
</dbReference>
<dbReference type="Proteomes" id="UP000198860">
    <property type="component" value="Unassembled WGS sequence"/>
</dbReference>
<dbReference type="SUPFAM" id="SSF53822">
    <property type="entry name" value="Periplasmic binding protein-like I"/>
    <property type="match status" value="1"/>
</dbReference>
<accession>A0A1H0QNK1</accession>
<dbReference type="GO" id="GO:0000976">
    <property type="term" value="F:transcription cis-regulatory region binding"/>
    <property type="evidence" value="ECO:0007669"/>
    <property type="project" value="TreeGrafter"/>
</dbReference>
<dbReference type="Gene3D" id="1.10.260.40">
    <property type="entry name" value="lambda repressor-like DNA-binding domains"/>
    <property type="match status" value="1"/>
</dbReference>
<keyword evidence="2" id="KW-0238">DNA-binding</keyword>
<feature type="domain" description="HTH lacI-type" evidence="4">
    <location>
        <begin position="5"/>
        <end position="59"/>
    </location>
</feature>
<dbReference type="InterPro" id="IPR010982">
    <property type="entry name" value="Lambda_DNA-bd_dom_sf"/>
</dbReference>
<sequence>MKDRISAYDVAEKAGVSQSTVSRVLNNYPFMKETTRKKVLTAIEELGFTRDEIARSLASKKTRTIGLILGDITNPFFSESAKVITRKAQEMDYNVILCNTNHSEENLNKYIQTLMGKRVDGIIVASADKDNQKIKELYDKGFPIILYNSIMEHDHANYIAVNNYKGAQLAVEHLYHFNHREISYIAGPSKYVTTHLRNLGFKDALDKFGLKMNEKFIYDREFSYDEVYLFAKNLLNQQSRPTSFFASSDQMALAVLDAAASEGISVPEQLSVIGFDDIDLAKNQFIGLTTITQPKEKMAMLTLEKLVSLIEEKEHVDAPIQIVLEPELISRKTTGIYKS</sequence>
<dbReference type="PRINTS" id="PR00036">
    <property type="entry name" value="HTHLACI"/>
</dbReference>
<dbReference type="GO" id="GO:0003700">
    <property type="term" value="F:DNA-binding transcription factor activity"/>
    <property type="evidence" value="ECO:0007669"/>
    <property type="project" value="TreeGrafter"/>
</dbReference>
<dbReference type="CDD" id="cd06267">
    <property type="entry name" value="PBP1_LacI_sugar_binding-like"/>
    <property type="match status" value="1"/>
</dbReference>
<dbReference type="OrthoDB" id="9796186at2"/>
<evidence type="ECO:0000313" key="6">
    <source>
        <dbReference type="Proteomes" id="UP000198860"/>
    </source>
</evidence>
<dbReference type="RefSeq" id="WP_089652987.1">
    <property type="nucleotide sequence ID" value="NZ_FNIZ01000013.1"/>
</dbReference>
<dbReference type="Gene3D" id="3.40.50.2300">
    <property type="match status" value="2"/>
</dbReference>
<dbReference type="CDD" id="cd01392">
    <property type="entry name" value="HTH_LacI"/>
    <property type="match status" value="1"/>
</dbReference>
<protein>
    <submittedName>
        <fullName evidence="5">LacI family transcriptional regulator</fullName>
    </submittedName>
</protein>
<dbReference type="SUPFAM" id="SSF47413">
    <property type="entry name" value="lambda repressor-like DNA-binding domains"/>
    <property type="match status" value="1"/>
</dbReference>
<evidence type="ECO:0000313" key="5">
    <source>
        <dbReference type="EMBL" id="SDP18329.1"/>
    </source>
</evidence>
<name>A0A1H0QNK1_HALAD</name>
<keyword evidence="6" id="KW-1185">Reference proteome</keyword>
<organism evidence="5 6">
    <name type="scientific">Halobacillus aidingensis</name>
    <dbReference type="NCBI Taxonomy" id="240303"/>
    <lineage>
        <taxon>Bacteria</taxon>
        <taxon>Bacillati</taxon>
        <taxon>Bacillota</taxon>
        <taxon>Bacilli</taxon>
        <taxon>Bacillales</taxon>
        <taxon>Bacillaceae</taxon>
        <taxon>Halobacillus</taxon>
    </lineage>
</organism>
<evidence type="ECO:0000256" key="2">
    <source>
        <dbReference type="ARBA" id="ARBA00023125"/>
    </source>
</evidence>
<dbReference type="STRING" id="240303.SAMN05421677_11355"/>
<dbReference type="AlphaFoldDB" id="A0A1H0QNK1"/>
<dbReference type="Pfam" id="PF13377">
    <property type="entry name" value="Peripla_BP_3"/>
    <property type="match status" value="1"/>
</dbReference>
<evidence type="ECO:0000256" key="3">
    <source>
        <dbReference type="ARBA" id="ARBA00023163"/>
    </source>
</evidence>
<evidence type="ECO:0000259" key="4">
    <source>
        <dbReference type="PROSITE" id="PS50932"/>
    </source>
</evidence>
<dbReference type="SMART" id="SM00354">
    <property type="entry name" value="HTH_LACI"/>
    <property type="match status" value="1"/>
</dbReference>
<proteinExistence type="predicted"/>
<evidence type="ECO:0000256" key="1">
    <source>
        <dbReference type="ARBA" id="ARBA00023015"/>
    </source>
</evidence>
<dbReference type="PANTHER" id="PTHR30146:SF109">
    <property type="entry name" value="HTH-TYPE TRANSCRIPTIONAL REGULATOR GALS"/>
    <property type="match status" value="1"/>
</dbReference>